<dbReference type="InterPro" id="IPR029058">
    <property type="entry name" value="AB_hydrolase_fold"/>
</dbReference>
<protein>
    <recommendedName>
        <fullName evidence="1">Dienelactone hydrolase domain-containing protein</fullName>
    </recommendedName>
</protein>
<dbReference type="PANTHER" id="PTHR33428:SF14">
    <property type="entry name" value="CARBOXYLESTERASE TYPE B DOMAIN-CONTAINING PROTEIN"/>
    <property type="match status" value="1"/>
</dbReference>
<proteinExistence type="predicted"/>
<feature type="domain" description="Dienelactone hydrolase" evidence="1">
    <location>
        <begin position="43"/>
        <end position="181"/>
    </location>
</feature>
<dbReference type="Pfam" id="PF01738">
    <property type="entry name" value="DLH"/>
    <property type="match status" value="1"/>
</dbReference>
<evidence type="ECO:0000313" key="3">
    <source>
        <dbReference type="Proteomes" id="UP000248606"/>
    </source>
</evidence>
<dbReference type="Gene3D" id="3.40.50.1820">
    <property type="entry name" value="alpha/beta hydrolase"/>
    <property type="match status" value="1"/>
</dbReference>
<evidence type="ECO:0000259" key="1">
    <source>
        <dbReference type="Pfam" id="PF01738"/>
    </source>
</evidence>
<organism evidence="2 3">
    <name type="scientific">Lawsonella clevelandensis</name>
    <dbReference type="NCBI Taxonomy" id="1528099"/>
    <lineage>
        <taxon>Bacteria</taxon>
        <taxon>Bacillati</taxon>
        <taxon>Actinomycetota</taxon>
        <taxon>Actinomycetes</taxon>
        <taxon>Mycobacteriales</taxon>
        <taxon>Lawsonellaceae</taxon>
        <taxon>Lawsonella</taxon>
    </lineage>
</organism>
<evidence type="ECO:0000313" key="2">
    <source>
        <dbReference type="EMBL" id="PZP88297.1"/>
    </source>
</evidence>
<dbReference type="SUPFAM" id="SSF53474">
    <property type="entry name" value="alpha/beta-Hydrolases"/>
    <property type="match status" value="1"/>
</dbReference>
<dbReference type="GO" id="GO:0016787">
    <property type="term" value="F:hydrolase activity"/>
    <property type="evidence" value="ECO:0007669"/>
    <property type="project" value="InterPro"/>
</dbReference>
<gene>
    <name evidence="2" type="ORF">DI579_06830</name>
</gene>
<comment type="caution">
    <text evidence="2">The sequence shown here is derived from an EMBL/GenBank/DDBJ whole genome shotgun (WGS) entry which is preliminary data.</text>
</comment>
<accession>A0A2W5IB89</accession>
<dbReference type="EMBL" id="QFOZ01000013">
    <property type="protein sequence ID" value="PZP88297.1"/>
    <property type="molecule type" value="Genomic_DNA"/>
</dbReference>
<sequence length="299" mass="32080">MSIRVLLIRLKHVATKLKKRVSDLSYIGPRRVMRGDLADASLEGVVFAPTGRTPVPTVIIIPDWLTPARSYYEIARHLASWGMACIVPKLANTALNDAGDLSEQLTDLIKSLPTMQLGNGAAQLSDDAIALLGHGLGGAVVAETASQKLSLKGVVAAYPTDSSPSPLDYTPHATAPALIICPGYSAGLSADISKDFANSWGAPVVMRKVPGCTRMGMAGNNILERFGLSETNDKKPLRAQLSLITGYLWYQLSGDDDYEDFASLESEIAGTEVVLTRRQHAEAEIASKESKHLFAGLHR</sequence>
<dbReference type="Proteomes" id="UP000248606">
    <property type="component" value="Unassembled WGS sequence"/>
</dbReference>
<reference evidence="2 3" key="1">
    <citation type="submission" date="2017-08" db="EMBL/GenBank/DDBJ databases">
        <title>Infants hospitalized years apart are colonized by the same room-sourced microbial strains.</title>
        <authorList>
            <person name="Brooks B."/>
            <person name="Olm M.R."/>
            <person name="Firek B.A."/>
            <person name="Baker R."/>
            <person name="Thomas B.C."/>
            <person name="Morowitz M.J."/>
            <person name="Banfield J.F."/>
        </authorList>
    </citation>
    <scope>NUCLEOTIDE SEQUENCE [LARGE SCALE GENOMIC DNA]</scope>
    <source>
        <strain evidence="2">S2_006_000_R1_57</strain>
    </source>
</reference>
<dbReference type="InterPro" id="IPR002925">
    <property type="entry name" value="Dienelactn_hydro"/>
</dbReference>
<dbReference type="AlphaFoldDB" id="A0A2W5IB89"/>
<dbReference type="PANTHER" id="PTHR33428">
    <property type="entry name" value="CHLOROPHYLLASE-2, CHLOROPLASTIC"/>
    <property type="match status" value="1"/>
</dbReference>
<name>A0A2W5IB89_9ACTN</name>